<evidence type="ECO:0000256" key="1">
    <source>
        <dbReference type="ARBA" id="ARBA00022603"/>
    </source>
</evidence>
<protein>
    <submittedName>
        <fullName evidence="3">Biotin synthase</fullName>
    </submittedName>
</protein>
<dbReference type="EMBL" id="JBBKZV010000015">
    <property type="protein sequence ID" value="MEJ8824658.1"/>
    <property type="molecule type" value="Genomic_DNA"/>
</dbReference>
<dbReference type="InterPro" id="IPR050602">
    <property type="entry name" value="Malonyl-ACP_OMT"/>
</dbReference>
<dbReference type="PANTHER" id="PTHR13090:SF1">
    <property type="entry name" value="ARGININE-HYDROXYLASE NDUFAF5, MITOCHONDRIAL"/>
    <property type="match status" value="1"/>
</dbReference>
<sequence>MATDPAQRPPTIDAAAAARWSRLAPAQNSPWLHEEIGRRMEDRLQWITSRPKTWADWSPLRGGLEAHALVARRYSAATPYVIEPDAALAARTASLLTAPWWSAKRWQGAQPRFEATPDDGVDLLWANMALHMAADPEALIKRWHRTVATDGFLMFSCLGPDTVRELRALYARLGWPPAGHEFTDMHDWGDMLVHAGFAEPVMDMERVTLTWATPEAALAELRTLGRNLHPARFGAVRGREWRGQLEAALAATANRGGPDDGRIALGFEIIYGHAFKPAPRVALAAESAVSLREMRSMLQRGRPGP</sequence>
<evidence type="ECO:0000313" key="3">
    <source>
        <dbReference type="EMBL" id="MEJ8824658.1"/>
    </source>
</evidence>
<evidence type="ECO:0000256" key="2">
    <source>
        <dbReference type="ARBA" id="ARBA00022679"/>
    </source>
</evidence>
<dbReference type="RefSeq" id="WP_340365677.1">
    <property type="nucleotide sequence ID" value="NZ_JBBKZV010000015.1"/>
</dbReference>
<dbReference type="Gene3D" id="3.40.50.150">
    <property type="entry name" value="Vaccinia Virus protein VP39"/>
    <property type="match status" value="1"/>
</dbReference>
<dbReference type="InterPro" id="IPR029063">
    <property type="entry name" value="SAM-dependent_MTases_sf"/>
</dbReference>
<evidence type="ECO:0000313" key="4">
    <source>
        <dbReference type="Proteomes" id="UP001363010"/>
    </source>
</evidence>
<dbReference type="PANTHER" id="PTHR13090">
    <property type="entry name" value="ARGININE-HYDROXYLASE NDUFAF5, MITOCHONDRIAL"/>
    <property type="match status" value="1"/>
</dbReference>
<reference evidence="3 4" key="1">
    <citation type="submission" date="2024-03" db="EMBL/GenBank/DDBJ databases">
        <title>Novel species of the genus Variovorax.</title>
        <authorList>
            <person name="Liu Q."/>
            <person name="Xin Y.-H."/>
        </authorList>
    </citation>
    <scope>NUCLEOTIDE SEQUENCE [LARGE SCALE GENOMIC DNA]</scope>
    <source>
        <strain evidence="3 4">KACC 18501</strain>
    </source>
</reference>
<proteinExistence type="predicted"/>
<comment type="caution">
    <text evidence="3">The sequence shown here is derived from an EMBL/GenBank/DDBJ whole genome shotgun (WGS) entry which is preliminary data.</text>
</comment>
<gene>
    <name evidence="3" type="ORF">WKW80_21905</name>
</gene>
<keyword evidence="1" id="KW-0489">Methyltransferase</keyword>
<keyword evidence="2" id="KW-0808">Transferase</keyword>
<accession>A0ABU8W4W6</accession>
<organism evidence="3 4">
    <name type="scientific">Variovorax humicola</name>
    <dbReference type="NCBI Taxonomy" id="1769758"/>
    <lineage>
        <taxon>Bacteria</taxon>
        <taxon>Pseudomonadati</taxon>
        <taxon>Pseudomonadota</taxon>
        <taxon>Betaproteobacteria</taxon>
        <taxon>Burkholderiales</taxon>
        <taxon>Comamonadaceae</taxon>
        <taxon>Variovorax</taxon>
    </lineage>
</organism>
<dbReference type="SUPFAM" id="SSF53335">
    <property type="entry name" value="S-adenosyl-L-methionine-dependent methyltransferases"/>
    <property type="match status" value="1"/>
</dbReference>
<keyword evidence="4" id="KW-1185">Reference proteome</keyword>
<name>A0ABU8W4W6_9BURK</name>
<dbReference type="Proteomes" id="UP001363010">
    <property type="component" value="Unassembled WGS sequence"/>
</dbReference>